<feature type="compositionally biased region" description="Polar residues" evidence="3">
    <location>
        <begin position="367"/>
        <end position="378"/>
    </location>
</feature>
<feature type="region of interest" description="Disordered" evidence="3">
    <location>
        <begin position="692"/>
        <end position="785"/>
    </location>
</feature>
<feature type="compositionally biased region" description="Basic and acidic residues" evidence="3">
    <location>
        <begin position="1027"/>
        <end position="1061"/>
    </location>
</feature>
<organism evidence="5 6">
    <name type="scientific">Sphaeroforma arctica JP610</name>
    <dbReference type="NCBI Taxonomy" id="667725"/>
    <lineage>
        <taxon>Eukaryota</taxon>
        <taxon>Ichthyosporea</taxon>
        <taxon>Ichthyophonida</taxon>
        <taxon>Sphaeroforma</taxon>
    </lineage>
</organism>
<dbReference type="RefSeq" id="XP_014158710.1">
    <property type="nucleotide sequence ID" value="XM_014303235.1"/>
</dbReference>
<gene>
    <name evidence="5" type="ORF">SARC_02983</name>
</gene>
<feature type="compositionally biased region" description="Low complexity" evidence="3">
    <location>
        <begin position="713"/>
        <end position="730"/>
    </location>
</feature>
<evidence type="ECO:0000259" key="4">
    <source>
        <dbReference type="PROSITE" id="PS50102"/>
    </source>
</evidence>
<feature type="compositionally biased region" description="Polar residues" evidence="3">
    <location>
        <begin position="409"/>
        <end position="429"/>
    </location>
</feature>
<dbReference type="OrthoDB" id="439808at2759"/>
<feature type="region of interest" description="Disordered" evidence="3">
    <location>
        <begin position="963"/>
        <end position="995"/>
    </location>
</feature>
<reference evidence="5 6" key="1">
    <citation type="submission" date="2011-02" db="EMBL/GenBank/DDBJ databases">
        <title>The Genome Sequence of Sphaeroforma arctica JP610.</title>
        <authorList>
            <consortium name="The Broad Institute Genome Sequencing Platform"/>
            <person name="Russ C."/>
            <person name="Cuomo C."/>
            <person name="Young S.K."/>
            <person name="Zeng Q."/>
            <person name="Gargeya S."/>
            <person name="Alvarado L."/>
            <person name="Berlin A."/>
            <person name="Chapman S.B."/>
            <person name="Chen Z."/>
            <person name="Freedman E."/>
            <person name="Gellesch M."/>
            <person name="Goldberg J."/>
            <person name="Griggs A."/>
            <person name="Gujja S."/>
            <person name="Heilman E."/>
            <person name="Heiman D."/>
            <person name="Howarth C."/>
            <person name="Mehta T."/>
            <person name="Neiman D."/>
            <person name="Pearson M."/>
            <person name="Roberts A."/>
            <person name="Saif S."/>
            <person name="Shea T."/>
            <person name="Shenoy N."/>
            <person name="Sisk P."/>
            <person name="Stolte C."/>
            <person name="Sykes S."/>
            <person name="White J."/>
            <person name="Yandava C."/>
            <person name="Burger G."/>
            <person name="Gray M.W."/>
            <person name="Holland P.W.H."/>
            <person name="King N."/>
            <person name="Lang F.B.F."/>
            <person name="Roger A.J."/>
            <person name="Ruiz-Trillo I."/>
            <person name="Haas B."/>
            <person name="Nusbaum C."/>
            <person name="Birren B."/>
        </authorList>
    </citation>
    <scope>NUCLEOTIDE SEQUENCE [LARGE SCALE GENOMIC DNA]</scope>
    <source>
        <strain evidence="5 6">JP610</strain>
    </source>
</reference>
<evidence type="ECO:0000256" key="2">
    <source>
        <dbReference type="PROSITE-ProRule" id="PRU00176"/>
    </source>
</evidence>
<dbReference type="Pfam" id="PF00076">
    <property type="entry name" value="RRM_1"/>
    <property type="match status" value="1"/>
</dbReference>
<feature type="region of interest" description="Disordered" evidence="3">
    <location>
        <begin position="354"/>
        <end position="439"/>
    </location>
</feature>
<sequence length="1194" mass="129071">MEAVETINEDSDASLNSITMRKTPQSPPDSGICTPINMVENMNIDLNILSTVNSIGMLSSNDMYMQNSLALDADHIQMSDMLKVGDDVFAQYGKFDYDLFNQSNALFDGPASWELPAHIPDLDSLLAMEPTLNALPFMDISGTSLASPTLALSPTPALSLGMSPTADFFGHVWPTAFTPDMPGSATANTGILPGLGLGLGAIGTMGSLSDTESVGLTLSLADFPLLPTTVEAATGLASNPVSDVPLTLNNEVMQLTPLEAKDETNVADECMADVAIQRTFDAVTNESKQLTKISSMANMFPETAEAPSTVNATTKNDTATTTVQSAANDAAGTEPAPLQQLNTAELIEQGMSKDLKDPASKGGEGASNLTLSKSSKPDTPTVPDKKRISLANYTRRKITTVTPTPPCPNRSTTASTKAPQVSSDATQLTGDAPVGGSATEQKPVVTCTVSSRIDTATTDAKESSGVALTSAVSDKSTEAESKRLVQKAEQPLSNPQSKSSPKEDVRTAGTLLSDDTRAIDTGKHTTSGRGVPTHTSDTAKSVVKISKDAKPARTHPTTLASQTPLQVLPTAAGQTKPTSIGALGEDATKRVKPLTKGAVKTKFSSRVASVFADSEADADTQASDSAVGNLGSLLQRNSGAKGIKIGAITGTGTAICKRKAMLPKTLTTLTLTNTKISQKRTISDASLCSLSSATTVQSDPDEDSPKRVRTHTSESVTTSASISSASGTERSYSESGSDTERSPPSRASSPYAKRVNSRAATASPAAVSCTDATPTSPKRVGRDTSVSSDHIAWFNSVVRTRHSSPPPARTNRFDRFSNHGNRPSPLPPPHYAPHQQAPQPFRREPGHDEKFAIGGPREEGRFSPADARGQAFGPMYGSTHPHERKNGKNGERAGMGMDGPYRDERDGDRERMGAAFMHPSHRWQNDTQLQHQDSMYHRQQLQHQQACRPHPNMPHVGGPLMGPYPEQGRGMSLEHPRGRPHSHAHAHTPDGVLKREPEPFFHERVDDFRRHDDVGRRGQVHQIESPPHFDRERDEYARRSRDRGRSEHRSDRREYSRERSSSRRHRQSHSSGGKGGIDSEEEHRLRTVFVGDVSPDLRESDIRRMFGAHGPVENMRLFLERHYFFVTYKSQHGADVAIDEMNGFLLKDGNRLRVSRGGRRAFLKQAWQDSDRTYDEGEDGEGDSFDDELRRLLR</sequence>
<dbReference type="GeneID" id="25903487"/>
<feature type="region of interest" description="Disordered" evidence="3">
    <location>
        <begin position="1011"/>
        <end position="1083"/>
    </location>
</feature>
<feature type="region of interest" description="Disordered" evidence="3">
    <location>
        <begin position="457"/>
        <end position="542"/>
    </location>
</feature>
<dbReference type="AlphaFoldDB" id="A0A0L0G976"/>
<dbReference type="SUPFAM" id="SSF54928">
    <property type="entry name" value="RNA-binding domain, RBD"/>
    <property type="match status" value="1"/>
</dbReference>
<dbReference type="SMART" id="SM00360">
    <property type="entry name" value="RRM"/>
    <property type="match status" value="1"/>
</dbReference>
<evidence type="ECO:0000256" key="3">
    <source>
        <dbReference type="SAM" id="MobiDB-lite"/>
    </source>
</evidence>
<evidence type="ECO:0000313" key="5">
    <source>
        <dbReference type="EMBL" id="KNC84808.1"/>
    </source>
</evidence>
<evidence type="ECO:0000313" key="6">
    <source>
        <dbReference type="Proteomes" id="UP000054560"/>
    </source>
</evidence>
<feature type="region of interest" description="Disordered" evidence="3">
    <location>
        <begin position="798"/>
        <end position="907"/>
    </location>
</feature>
<evidence type="ECO:0000256" key="1">
    <source>
        <dbReference type="ARBA" id="ARBA00022884"/>
    </source>
</evidence>
<dbReference type="InterPro" id="IPR012677">
    <property type="entry name" value="Nucleotide-bd_a/b_plait_sf"/>
</dbReference>
<dbReference type="InterPro" id="IPR000504">
    <property type="entry name" value="RRM_dom"/>
</dbReference>
<protein>
    <recommendedName>
        <fullName evidence="4">RRM domain-containing protein</fullName>
    </recommendedName>
</protein>
<feature type="compositionally biased region" description="Polar residues" evidence="3">
    <location>
        <begin position="524"/>
        <end position="539"/>
    </location>
</feature>
<dbReference type="Proteomes" id="UP000054560">
    <property type="component" value="Unassembled WGS sequence"/>
</dbReference>
<dbReference type="EMBL" id="KQ241739">
    <property type="protein sequence ID" value="KNC84808.1"/>
    <property type="molecule type" value="Genomic_DNA"/>
</dbReference>
<keyword evidence="1 2" id="KW-0694">RNA-binding</keyword>
<dbReference type="CDD" id="cd00590">
    <property type="entry name" value="RRM_SF"/>
    <property type="match status" value="1"/>
</dbReference>
<accession>A0A0L0G976</accession>
<dbReference type="eggNOG" id="KOG0153">
    <property type="taxonomic scope" value="Eukaryota"/>
</dbReference>
<feature type="compositionally biased region" description="Basic and acidic residues" evidence="3">
    <location>
        <begin position="514"/>
        <end position="523"/>
    </location>
</feature>
<dbReference type="PROSITE" id="PS50102">
    <property type="entry name" value="RRM"/>
    <property type="match status" value="1"/>
</dbReference>
<feature type="compositionally biased region" description="Basic and acidic residues" evidence="3">
    <location>
        <begin position="841"/>
        <end position="861"/>
    </location>
</feature>
<feature type="domain" description="RRM" evidence="4">
    <location>
        <begin position="1086"/>
        <end position="1159"/>
    </location>
</feature>
<dbReference type="PANTHER" id="PTHR10352">
    <property type="entry name" value="EUKARYOTIC TRANSLATION INITIATION FACTOR 3 SUBUNIT G"/>
    <property type="match status" value="1"/>
</dbReference>
<name>A0A0L0G976_9EUKA</name>
<proteinExistence type="predicted"/>
<dbReference type="STRING" id="667725.A0A0L0G976"/>
<feature type="compositionally biased region" description="Basic and acidic residues" evidence="3">
    <location>
        <begin position="880"/>
        <end position="891"/>
    </location>
</feature>
<keyword evidence="6" id="KW-1185">Reference proteome</keyword>
<dbReference type="GO" id="GO:0003723">
    <property type="term" value="F:RNA binding"/>
    <property type="evidence" value="ECO:0007669"/>
    <property type="project" value="UniProtKB-UniRule"/>
</dbReference>
<dbReference type="Gene3D" id="3.30.70.330">
    <property type="match status" value="1"/>
</dbReference>
<dbReference type="InterPro" id="IPR035979">
    <property type="entry name" value="RBD_domain_sf"/>
</dbReference>